<dbReference type="EMBL" id="WIXK01000008">
    <property type="protein sequence ID" value="MQY43855.1"/>
    <property type="molecule type" value="Genomic_DNA"/>
</dbReference>
<keyword evidence="4" id="KW-0547">Nucleotide-binding</keyword>
<evidence type="ECO:0000259" key="8">
    <source>
        <dbReference type="PROSITE" id="PS50893"/>
    </source>
</evidence>
<dbReference type="RefSeq" id="WP_153548748.1">
    <property type="nucleotide sequence ID" value="NZ_WIXK01000008.1"/>
</dbReference>
<keyword evidence="6" id="KW-1278">Translocase</keyword>
<keyword evidence="2" id="KW-1003">Cell membrane</keyword>
<accession>A0A844AN38</accession>
<dbReference type="GO" id="GO:0016887">
    <property type="term" value="F:ATP hydrolysis activity"/>
    <property type="evidence" value="ECO:0007669"/>
    <property type="project" value="InterPro"/>
</dbReference>
<evidence type="ECO:0000256" key="4">
    <source>
        <dbReference type="ARBA" id="ARBA00022741"/>
    </source>
</evidence>
<dbReference type="Gene3D" id="3.40.50.300">
    <property type="entry name" value="P-loop containing nucleotide triphosphate hydrolases"/>
    <property type="match status" value="1"/>
</dbReference>
<evidence type="ECO:0000256" key="5">
    <source>
        <dbReference type="ARBA" id="ARBA00022840"/>
    </source>
</evidence>
<dbReference type="InterPro" id="IPR017871">
    <property type="entry name" value="ABC_transporter-like_CS"/>
</dbReference>
<organism evidence="9 10">
    <name type="scientific">Tritonibacter aquimaris</name>
    <dbReference type="NCBI Taxonomy" id="2663379"/>
    <lineage>
        <taxon>Bacteria</taxon>
        <taxon>Pseudomonadati</taxon>
        <taxon>Pseudomonadota</taxon>
        <taxon>Alphaproteobacteria</taxon>
        <taxon>Rhodobacterales</taxon>
        <taxon>Paracoccaceae</taxon>
        <taxon>Tritonibacter</taxon>
    </lineage>
</organism>
<evidence type="ECO:0000313" key="10">
    <source>
        <dbReference type="Proteomes" id="UP000436694"/>
    </source>
</evidence>
<evidence type="ECO:0000256" key="6">
    <source>
        <dbReference type="ARBA" id="ARBA00022967"/>
    </source>
</evidence>
<reference evidence="9 10" key="1">
    <citation type="submission" date="2019-10" db="EMBL/GenBank/DDBJ databases">
        <title>Epibacterium sp. nov., isolated from seawater.</title>
        <authorList>
            <person name="Zhang X."/>
            <person name="Li N."/>
        </authorList>
    </citation>
    <scope>NUCLEOTIDE SEQUENCE [LARGE SCALE GENOMIC DNA]</scope>
    <source>
        <strain evidence="9 10">SM1969</strain>
    </source>
</reference>
<evidence type="ECO:0000313" key="9">
    <source>
        <dbReference type="EMBL" id="MQY43855.1"/>
    </source>
</evidence>
<dbReference type="InterPro" id="IPR027417">
    <property type="entry name" value="P-loop_NTPase"/>
</dbReference>
<evidence type="ECO:0000256" key="1">
    <source>
        <dbReference type="ARBA" id="ARBA00022448"/>
    </source>
</evidence>
<dbReference type="SMART" id="SM00382">
    <property type="entry name" value="AAA"/>
    <property type="match status" value="1"/>
</dbReference>
<keyword evidence="10" id="KW-1185">Reference proteome</keyword>
<dbReference type="InterPro" id="IPR003439">
    <property type="entry name" value="ABC_transporter-like_ATP-bd"/>
</dbReference>
<proteinExistence type="predicted"/>
<sequence>MLIFDKAVFTNDEFALAADLAVADQKVTAVIGPSGAGKSTLLHGIAGFAQQSAGRTLFAGQDISALAPDQRPVSMLFQDNNLFPHLTVLQNVALARTQRLRPARAVVDAVEAMLAQVGLQAMSGRKPAELSGGQQSRVALARALLQDRPILLLDEPFSALGPALKQEMLDLSVALAAQRTVIMVTHDPADAKRIADEVIGVSGGQAFAPLPTEAFMEDPPTALSDYFARG</sequence>
<comment type="caution">
    <text evidence="9">The sequence shown here is derived from an EMBL/GenBank/DDBJ whole genome shotgun (WGS) entry which is preliminary data.</text>
</comment>
<dbReference type="PANTHER" id="PTHR42781">
    <property type="entry name" value="SPERMIDINE/PUTRESCINE IMPORT ATP-BINDING PROTEIN POTA"/>
    <property type="match status" value="1"/>
</dbReference>
<evidence type="ECO:0000256" key="2">
    <source>
        <dbReference type="ARBA" id="ARBA00022475"/>
    </source>
</evidence>
<dbReference type="InterPro" id="IPR003593">
    <property type="entry name" value="AAA+_ATPase"/>
</dbReference>
<keyword evidence="3" id="KW-0997">Cell inner membrane</keyword>
<dbReference type="AlphaFoldDB" id="A0A844AN38"/>
<evidence type="ECO:0000256" key="3">
    <source>
        <dbReference type="ARBA" id="ARBA00022519"/>
    </source>
</evidence>
<dbReference type="SUPFAM" id="SSF52540">
    <property type="entry name" value="P-loop containing nucleoside triphosphate hydrolases"/>
    <property type="match status" value="1"/>
</dbReference>
<dbReference type="GO" id="GO:0005524">
    <property type="term" value="F:ATP binding"/>
    <property type="evidence" value="ECO:0007669"/>
    <property type="project" value="UniProtKB-KW"/>
</dbReference>
<feature type="domain" description="ABC transporter" evidence="8">
    <location>
        <begin position="2"/>
        <end position="228"/>
    </location>
</feature>
<dbReference type="PROSITE" id="PS00211">
    <property type="entry name" value="ABC_TRANSPORTER_1"/>
    <property type="match status" value="1"/>
</dbReference>
<evidence type="ECO:0000256" key="7">
    <source>
        <dbReference type="ARBA" id="ARBA00023136"/>
    </source>
</evidence>
<gene>
    <name evidence="9" type="ORF">GG681_14510</name>
</gene>
<dbReference type="PROSITE" id="PS50893">
    <property type="entry name" value="ABC_TRANSPORTER_2"/>
    <property type="match status" value="1"/>
</dbReference>
<protein>
    <submittedName>
        <fullName evidence="9">ATP-binding cassette domain-containing protein</fullName>
    </submittedName>
</protein>
<name>A0A844AN38_9RHOB</name>
<dbReference type="Pfam" id="PF00005">
    <property type="entry name" value="ABC_tran"/>
    <property type="match status" value="1"/>
</dbReference>
<keyword evidence="5 9" id="KW-0067">ATP-binding</keyword>
<keyword evidence="1" id="KW-0813">Transport</keyword>
<dbReference type="InterPro" id="IPR050093">
    <property type="entry name" value="ABC_SmlMolc_Importer"/>
</dbReference>
<dbReference type="PANTHER" id="PTHR42781:SF1">
    <property type="entry name" value="THIAMINE IMPORT ATP-BINDING PROTEIN THIQ"/>
    <property type="match status" value="1"/>
</dbReference>
<keyword evidence="7" id="KW-0472">Membrane</keyword>
<dbReference type="Proteomes" id="UP000436694">
    <property type="component" value="Unassembled WGS sequence"/>
</dbReference>